<evidence type="ECO:0000256" key="1">
    <source>
        <dbReference type="SAM" id="Phobius"/>
    </source>
</evidence>
<gene>
    <name evidence="2" type="ORF">AD951_07690</name>
</gene>
<accession>A0A149UN25</accession>
<dbReference type="AlphaFoldDB" id="A0A149UN25"/>
<comment type="caution">
    <text evidence="2">The sequence shown here is derived from an EMBL/GenBank/DDBJ whole genome shotgun (WGS) entry which is preliminary data.</text>
</comment>
<sequence length="81" mass="9692">MLDYRWTSKTPRFGPFHWTIIIFFPLFFVSAALGHAKLDLFITVLYAAYLLLCWRAKKGPIEFLVMLWVRYVYGSAWITRR</sequence>
<keyword evidence="1" id="KW-0812">Transmembrane</keyword>
<evidence type="ECO:0000313" key="2">
    <source>
        <dbReference type="EMBL" id="KXV69213.1"/>
    </source>
</evidence>
<dbReference type="Proteomes" id="UP000075377">
    <property type="component" value="Unassembled WGS sequence"/>
</dbReference>
<dbReference type="EMBL" id="LHZX01000291">
    <property type="protein sequence ID" value="KXV69213.1"/>
    <property type="molecule type" value="Genomic_DNA"/>
</dbReference>
<organism evidence="2 3">
    <name type="scientific">Acetobacter malorum</name>
    <dbReference type="NCBI Taxonomy" id="178901"/>
    <lineage>
        <taxon>Bacteria</taxon>
        <taxon>Pseudomonadati</taxon>
        <taxon>Pseudomonadota</taxon>
        <taxon>Alphaproteobacteria</taxon>
        <taxon>Acetobacterales</taxon>
        <taxon>Acetobacteraceae</taxon>
        <taxon>Acetobacter</taxon>
    </lineage>
</organism>
<proteinExistence type="predicted"/>
<dbReference type="RefSeq" id="WP_061500860.1">
    <property type="nucleotide sequence ID" value="NZ_LHZX01000291.1"/>
</dbReference>
<evidence type="ECO:0000313" key="3">
    <source>
        <dbReference type="Proteomes" id="UP000075377"/>
    </source>
</evidence>
<dbReference type="PATRIC" id="fig|178901.14.peg.2887"/>
<name>A0A149UN25_9PROT</name>
<keyword evidence="1" id="KW-1133">Transmembrane helix</keyword>
<protein>
    <submittedName>
        <fullName evidence="2">Uncharacterized protein</fullName>
    </submittedName>
</protein>
<keyword evidence="1" id="KW-0472">Membrane</keyword>
<reference evidence="2 3" key="1">
    <citation type="submission" date="2015-06" db="EMBL/GenBank/DDBJ databases">
        <title>Improved classification and identification of acetic acid bacteria using matrix-assisted laser desorption/ionization time-of-flight mass spectrometry; Gluconobacter nephelii and Gluconobacter uchimurae are later heterotypic synonyms of Gluconobacter japonicus and Gluconobacter oxydans, respectively.</title>
        <authorList>
            <person name="Li L."/>
            <person name="Cleenwerck I."/>
            <person name="De Vuyst L."/>
            <person name="Vandamme P."/>
        </authorList>
    </citation>
    <scope>NUCLEOTIDE SEQUENCE [LARGE SCALE GENOMIC DNA]</scope>
    <source>
        <strain evidence="2 3">LMG 1699</strain>
    </source>
</reference>
<feature type="transmembrane region" description="Helical" evidence="1">
    <location>
        <begin position="15"/>
        <end position="33"/>
    </location>
</feature>
<feature type="transmembrane region" description="Helical" evidence="1">
    <location>
        <begin position="40"/>
        <end position="57"/>
    </location>
</feature>